<dbReference type="AlphaFoldDB" id="A0AAE1SIG1"/>
<dbReference type="PANTHER" id="PTHR44137:SF61">
    <property type="entry name" value="J DOMAIN-CONTAINING PROTEIN"/>
    <property type="match status" value="1"/>
</dbReference>
<protein>
    <recommendedName>
        <fullName evidence="1">DUF3444 domain-containing protein</fullName>
    </recommendedName>
</protein>
<sequence length="207" mass="23252">MGASNMPATCVIDFMLAYLEISAGLEEARTNPIKWAELRVIFGVQPAELHFKWILRDDIKKSSVFGTPVDIEPEVKSLTVPNPDFHNFDKDKTERSFDDNEVWAAYDDDDGMPRYYAMIHNVISKKSFKGQFSWLNSKTTLNSAQLIGLVLASSRPGEILGLASMKSITQISKKESGLWRSEGRSSQGFIESSAPDDFSHFNLHTQN</sequence>
<dbReference type="EMBL" id="JAVYJV010000005">
    <property type="protein sequence ID" value="KAK4369978.1"/>
    <property type="molecule type" value="Genomic_DNA"/>
</dbReference>
<evidence type="ECO:0000313" key="2">
    <source>
        <dbReference type="EMBL" id="KAK4369978.1"/>
    </source>
</evidence>
<dbReference type="PANTHER" id="PTHR44137">
    <property type="entry name" value="BNAC03G44070D PROTEIN"/>
    <property type="match status" value="1"/>
</dbReference>
<dbReference type="Pfam" id="PF11926">
    <property type="entry name" value="DUF3444"/>
    <property type="match status" value="1"/>
</dbReference>
<keyword evidence="3" id="KW-1185">Reference proteome</keyword>
<feature type="domain" description="DUF3444" evidence="1">
    <location>
        <begin position="76"/>
        <end position="140"/>
    </location>
</feature>
<dbReference type="InterPro" id="IPR024593">
    <property type="entry name" value="DUF3444"/>
</dbReference>
<comment type="caution">
    <text evidence="2">The sequence shown here is derived from an EMBL/GenBank/DDBJ whole genome shotgun (WGS) entry which is preliminary data.</text>
</comment>
<evidence type="ECO:0000259" key="1">
    <source>
        <dbReference type="Pfam" id="PF11926"/>
    </source>
</evidence>
<proteinExistence type="predicted"/>
<gene>
    <name evidence="2" type="ORF">RND71_009453</name>
</gene>
<dbReference type="Proteomes" id="UP001291623">
    <property type="component" value="Unassembled WGS sequence"/>
</dbReference>
<organism evidence="2 3">
    <name type="scientific">Anisodus tanguticus</name>
    <dbReference type="NCBI Taxonomy" id="243964"/>
    <lineage>
        <taxon>Eukaryota</taxon>
        <taxon>Viridiplantae</taxon>
        <taxon>Streptophyta</taxon>
        <taxon>Embryophyta</taxon>
        <taxon>Tracheophyta</taxon>
        <taxon>Spermatophyta</taxon>
        <taxon>Magnoliopsida</taxon>
        <taxon>eudicotyledons</taxon>
        <taxon>Gunneridae</taxon>
        <taxon>Pentapetalae</taxon>
        <taxon>asterids</taxon>
        <taxon>lamiids</taxon>
        <taxon>Solanales</taxon>
        <taxon>Solanaceae</taxon>
        <taxon>Solanoideae</taxon>
        <taxon>Hyoscyameae</taxon>
        <taxon>Anisodus</taxon>
    </lineage>
</organism>
<reference evidence="2" key="1">
    <citation type="submission" date="2023-12" db="EMBL/GenBank/DDBJ databases">
        <title>Genome assembly of Anisodus tanguticus.</title>
        <authorList>
            <person name="Wang Y.-J."/>
        </authorList>
    </citation>
    <scope>NUCLEOTIDE SEQUENCE</scope>
    <source>
        <strain evidence="2">KB-2021</strain>
        <tissue evidence="2">Leaf</tissue>
    </source>
</reference>
<accession>A0AAE1SIG1</accession>
<evidence type="ECO:0000313" key="3">
    <source>
        <dbReference type="Proteomes" id="UP001291623"/>
    </source>
</evidence>
<name>A0AAE1SIG1_9SOLA</name>